<accession>A0A1Y6LE10</accession>
<evidence type="ECO:0000313" key="3">
    <source>
        <dbReference type="Proteomes" id="UP000215453"/>
    </source>
</evidence>
<dbReference type="EMBL" id="LT882678">
    <property type="protein sequence ID" value="SMY22653.1"/>
    <property type="molecule type" value="Genomic_DNA"/>
</dbReference>
<protein>
    <recommendedName>
        <fullName evidence="4">Granulins domain-containing protein</fullName>
    </recommendedName>
</protein>
<proteinExistence type="predicted"/>
<sequence>MRFSQLALVLACASVASAAPQPPPGHLFARNCRSNDDCYSATGEYPPCCDKNKGVGCCWYGCSKLNVCCGDPFTTTCDRG</sequence>
<evidence type="ECO:0000256" key="1">
    <source>
        <dbReference type="SAM" id="SignalP"/>
    </source>
</evidence>
<feature type="chain" id="PRO_5012576971" description="Granulins domain-containing protein" evidence="1">
    <location>
        <begin position="19"/>
        <end position="80"/>
    </location>
</feature>
<dbReference type="Proteomes" id="UP000215453">
    <property type="component" value="Chromosome 3"/>
</dbReference>
<name>A0A1Y6LE10_ZYMTR</name>
<evidence type="ECO:0000313" key="2">
    <source>
        <dbReference type="EMBL" id="SMY22653.1"/>
    </source>
</evidence>
<feature type="signal peptide" evidence="1">
    <location>
        <begin position="1"/>
        <end position="18"/>
    </location>
</feature>
<evidence type="ECO:0008006" key="4">
    <source>
        <dbReference type="Google" id="ProtNLM"/>
    </source>
</evidence>
<dbReference type="AlphaFoldDB" id="A0A1Y6LE10"/>
<gene>
    <name evidence="2" type="ORF">ZT1A5_G4093</name>
</gene>
<organism evidence="2 3">
    <name type="scientific">Zymoseptoria tritici ST99CH_1A5</name>
    <dbReference type="NCBI Taxonomy" id="1276529"/>
    <lineage>
        <taxon>Eukaryota</taxon>
        <taxon>Fungi</taxon>
        <taxon>Dikarya</taxon>
        <taxon>Ascomycota</taxon>
        <taxon>Pezizomycotina</taxon>
        <taxon>Dothideomycetes</taxon>
        <taxon>Dothideomycetidae</taxon>
        <taxon>Mycosphaerellales</taxon>
        <taxon>Mycosphaerellaceae</taxon>
        <taxon>Zymoseptoria</taxon>
    </lineage>
</organism>
<keyword evidence="1" id="KW-0732">Signal</keyword>
<reference evidence="2 3" key="1">
    <citation type="submission" date="2016-10" db="EMBL/GenBank/DDBJ databases">
        <authorList>
            <person name="Varghese N."/>
        </authorList>
    </citation>
    <scope>NUCLEOTIDE SEQUENCE [LARGE SCALE GENOMIC DNA]</scope>
</reference>